<keyword evidence="3 7" id="KW-0489">Methyltransferase</keyword>
<reference evidence="11" key="1">
    <citation type="submission" date="2018-02" db="EMBL/GenBank/DDBJ databases">
        <title>Genome sequence of Desulfocucumis palustris strain NAW-5.</title>
        <authorList>
            <person name="Watanabe M."/>
            <person name="Kojima H."/>
            <person name="Fukui M."/>
        </authorList>
    </citation>
    <scope>NUCLEOTIDE SEQUENCE [LARGE SCALE GENOMIC DNA]</scope>
    <source>
        <strain evidence="11">NAW-5</strain>
    </source>
</reference>
<dbReference type="Gene3D" id="3.40.50.150">
    <property type="entry name" value="Vaccinia Virus protein VP39"/>
    <property type="match status" value="1"/>
</dbReference>
<dbReference type="InterPro" id="IPR023165">
    <property type="entry name" value="rRNA_Ade_diMease-like_C"/>
</dbReference>
<comment type="function">
    <text evidence="7">Specifically dimethylates two adjacent adenosines (A1518 and A1519) in the loop of a conserved hairpin near the 3'-end of 16S rRNA in the 30S particle. May play a critical role in biogenesis of 30S subunits.</text>
</comment>
<feature type="binding site" evidence="7 8">
    <location>
        <position position="30"/>
    </location>
    <ligand>
        <name>S-adenosyl-L-methionine</name>
        <dbReference type="ChEBI" id="CHEBI:59789"/>
    </ligand>
</feature>
<dbReference type="Gene3D" id="1.10.8.100">
    <property type="entry name" value="Ribosomal RNA adenine dimethylase-like, domain 2"/>
    <property type="match status" value="1"/>
</dbReference>
<dbReference type="GO" id="GO:0005829">
    <property type="term" value="C:cytosol"/>
    <property type="evidence" value="ECO:0007669"/>
    <property type="project" value="TreeGrafter"/>
</dbReference>
<keyword evidence="5 7" id="KW-0949">S-adenosyl-L-methionine</keyword>
<protein>
    <recommendedName>
        <fullName evidence="7">Ribosomal RNA small subunit methyltransferase A</fullName>
        <ecNumber evidence="7">2.1.1.182</ecNumber>
    </recommendedName>
    <alternativeName>
        <fullName evidence="7">16S rRNA (adenine(1518)-N(6)/adenine(1519)-N(6))-dimethyltransferase</fullName>
    </alternativeName>
    <alternativeName>
        <fullName evidence="7">16S rRNA dimethyladenosine transferase</fullName>
    </alternativeName>
    <alternativeName>
        <fullName evidence="7">16S rRNA dimethylase</fullName>
    </alternativeName>
    <alternativeName>
        <fullName evidence="7">S-adenosylmethionine-6-N', N'-adenosyl(rRNA) dimethyltransferase</fullName>
    </alternativeName>
</protein>
<dbReference type="GO" id="GO:0052908">
    <property type="term" value="F:16S rRNA (adenine(1518)-N(6)/adenine(1519)-N(6))-dimethyltransferase activity"/>
    <property type="evidence" value="ECO:0007669"/>
    <property type="project" value="UniProtKB-EC"/>
</dbReference>
<keyword evidence="1 7" id="KW-0963">Cytoplasm</keyword>
<keyword evidence="4 7" id="KW-0808">Transferase</keyword>
<dbReference type="GO" id="GO:0003723">
    <property type="term" value="F:RNA binding"/>
    <property type="evidence" value="ECO:0007669"/>
    <property type="project" value="UniProtKB-UniRule"/>
</dbReference>
<evidence type="ECO:0000256" key="7">
    <source>
        <dbReference type="HAMAP-Rule" id="MF_00607"/>
    </source>
</evidence>
<evidence type="ECO:0000256" key="4">
    <source>
        <dbReference type="ARBA" id="ARBA00022679"/>
    </source>
</evidence>
<comment type="catalytic activity">
    <reaction evidence="7">
        <text>adenosine(1518)/adenosine(1519) in 16S rRNA + 4 S-adenosyl-L-methionine = N(6)-dimethyladenosine(1518)/N(6)-dimethyladenosine(1519) in 16S rRNA + 4 S-adenosyl-L-homocysteine + 4 H(+)</text>
        <dbReference type="Rhea" id="RHEA:19609"/>
        <dbReference type="Rhea" id="RHEA-COMP:10232"/>
        <dbReference type="Rhea" id="RHEA-COMP:10233"/>
        <dbReference type="ChEBI" id="CHEBI:15378"/>
        <dbReference type="ChEBI" id="CHEBI:57856"/>
        <dbReference type="ChEBI" id="CHEBI:59789"/>
        <dbReference type="ChEBI" id="CHEBI:74411"/>
        <dbReference type="ChEBI" id="CHEBI:74493"/>
        <dbReference type="EC" id="2.1.1.182"/>
    </reaction>
</comment>
<evidence type="ECO:0000313" key="11">
    <source>
        <dbReference type="Proteomes" id="UP000239549"/>
    </source>
</evidence>
<organism evidence="10 11">
    <name type="scientific">Desulfocucumis palustris</name>
    <dbReference type="NCBI Taxonomy" id="1898651"/>
    <lineage>
        <taxon>Bacteria</taxon>
        <taxon>Bacillati</taxon>
        <taxon>Bacillota</taxon>
        <taxon>Clostridia</taxon>
        <taxon>Eubacteriales</taxon>
        <taxon>Desulfocucumaceae</taxon>
        <taxon>Desulfocucumis</taxon>
    </lineage>
</organism>
<dbReference type="NCBIfam" id="TIGR00755">
    <property type="entry name" value="ksgA"/>
    <property type="match status" value="1"/>
</dbReference>
<dbReference type="RefSeq" id="WP_104372634.1">
    <property type="nucleotide sequence ID" value="NZ_BFAV01000140.1"/>
</dbReference>
<keyword evidence="11" id="KW-1185">Reference proteome</keyword>
<dbReference type="AlphaFoldDB" id="A0A2L2XDP6"/>
<accession>A0A2L2XDP6</accession>
<evidence type="ECO:0000256" key="6">
    <source>
        <dbReference type="ARBA" id="ARBA00022884"/>
    </source>
</evidence>
<keyword evidence="2 7" id="KW-0698">rRNA processing</keyword>
<dbReference type="Proteomes" id="UP000239549">
    <property type="component" value="Unassembled WGS sequence"/>
</dbReference>
<evidence type="ECO:0000256" key="1">
    <source>
        <dbReference type="ARBA" id="ARBA00022490"/>
    </source>
</evidence>
<feature type="binding site" evidence="7 8">
    <location>
        <position position="129"/>
    </location>
    <ligand>
        <name>S-adenosyl-L-methionine</name>
        <dbReference type="ChEBI" id="CHEBI:59789"/>
    </ligand>
</feature>
<dbReference type="InterPro" id="IPR001737">
    <property type="entry name" value="KsgA/Erm"/>
</dbReference>
<dbReference type="PANTHER" id="PTHR11727">
    <property type="entry name" value="DIMETHYLADENOSINE TRANSFERASE"/>
    <property type="match status" value="1"/>
</dbReference>
<feature type="binding site" evidence="7 8">
    <location>
        <position position="28"/>
    </location>
    <ligand>
        <name>S-adenosyl-L-methionine</name>
        <dbReference type="ChEBI" id="CHEBI:59789"/>
    </ligand>
</feature>
<dbReference type="SUPFAM" id="SSF53335">
    <property type="entry name" value="S-adenosyl-L-methionine-dependent methyltransferases"/>
    <property type="match status" value="1"/>
</dbReference>
<name>A0A2L2XDP6_9FIRM</name>
<feature type="binding site" evidence="7 8">
    <location>
        <position position="55"/>
    </location>
    <ligand>
        <name>S-adenosyl-L-methionine</name>
        <dbReference type="ChEBI" id="CHEBI:59789"/>
    </ligand>
</feature>
<evidence type="ECO:0000256" key="8">
    <source>
        <dbReference type="PROSITE-ProRule" id="PRU01026"/>
    </source>
</evidence>
<keyword evidence="6 7" id="KW-0694">RNA-binding</keyword>
<comment type="caution">
    <text evidence="10">The sequence shown here is derived from an EMBL/GenBank/DDBJ whole genome shotgun (WGS) entry which is preliminary data.</text>
</comment>
<dbReference type="SMART" id="SM00650">
    <property type="entry name" value="rADc"/>
    <property type="match status" value="1"/>
</dbReference>
<dbReference type="Pfam" id="PF00398">
    <property type="entry name" value="RrnaAD"/>
    <property type="match status" value="1"/>
</dbReference>
<dbReference type="EMBL" id="BFAV01000140">
    <property type="protein sequence ID" value="GBF34358.1"/>
    <property type="molecule type" value="Genomic_DNA"/>
</dbReference>
<dbReference type="InterPro" id="IPR029063">
    <property type="entry name" value="SAM-dependent_MTases_sf"/>
</dbReference>
<dbReference type="InterPro" id="IPR020596">
    <property type="entry name" value="rRNA_Ade_Mease_Trfase_CS"/>
</dbReference>
<evidence type="ECO:0000256" key="2">
    <source>
        <dbReference type="ARBA" id="ARBA00022552"/>
    </source>
</evidence>
<dbReference type="PROSITE" id="PS01131">
    <property type="entry name" value="RRNA_A_DIMETH"/>
    <property type="match status" value="1"/>
</dbReference>
<dbReference type="FunFam" id="3.40.50.150:FF:000023">
    <property type="entry name" value="Ribosomal RNA small subunit methyltransferase A"/>
    <property type="match status" value="1"/>
</dbReference>
<dbReference type="PANTHER" id="PTHR11727:SF7">
    <property type="entry name" value="DIMETHYLADENOSINE TRANSFERASE-RELATED"/>
    <property type="match status" value="1"/>
</dbReference>
<comment type="subcellular location">
    <subcellularLocation>
        <location evidence="7">Cytoplasm</location>
    </subcellularLocation>
</comment>
<dbReference type="InterPro" id="IPR020598">
    <property type="entry name" value="rRNA_Ade_methylase_Trfase_N"/>
</dbReference>
<dbReference type="PROSITE" id="PS51689">
    <property type="entry name" value="SAM_RNA_A_N6_MT"/>
    <property type="match status" value="1"/>
</dbReference>
<comment type="similarity">
    <text evidence="7">Belongs to the class I-like SAM-binding methyltransferase superfamily. rRNA adenine N(6)-methyltransferase family. RsmA subfamily.</text>
</comment>
<dbReference type="EC" id="2.1.1.182" evidence="7"/>
<dbReference type="InterPro" id="IPR011530">
    <property type="entry name" value="rRNA_adenine_dimethylase"/>
</dbReference>
<feature type="domain" description="Ribosomal RNA adenine methylase transferase N-terminal" evidence="9">
    <location>
        <begin position="35"/>
        <end position="214"/>
    </location>
</feature>
<sequence>MSELTMPSQVKNLMAKYGFSCRKSLGQNFLVDANIVNKIVGSAGITGNDTVVEIGPGLGVLTREAAAIARRVVAVEIDRQLIPILQETLADLENVQVVRGDALETDLNRLVYGENCSHPGSRPFIIMANLPYYITTPLILHILNGGYNFKVMVMMIQHEVARRLGAAPGTKDYGSLTVAVNYHAGVEFLFQVSRTVFIPKPEVDSAVVRLTRREKPAVDVPNQELFFKVVRGSFGQRRKTIQNALGSAFNSVDRAALSDILNAAGVEPGRRGETLSLEEFARIARGLAGLPEYKS</sequence>
<dbReference type="OrthoDB" id="9814755at2"/>
<dbReference type="HAMAP" id="MF_00607">
    <property type="entry name" value="16SrRNA_methyltr_A"/>
    <property type="match status" value="1"/>
</dbReference>
<evidence type="ECO:0000313" key="10">
    <source>
        <dbReference type="EMBL" id="GBF34358.1"/>
    </source>
</evidence>
<evidence type="ECO:0000259" key="9">
    <source>
        <dbReference type="SMART" id="SM00650"/>
    </source>
</evidence>
<evidence type="ECO:0000256" key="5">
    <source>
        <dbReference type="ARBA" id="ARBA00022691"/>
    </source>
</evidence>
<feature type="binding site" evidence="7 8">
    <location>
        <position position="101"/>
    </location>
    <ligand>
        <name>S-adenosyl-L-methionine</name>
        <dbReference type="ChEBI" id="CHEBI:59789"/>
    </ligand>
</feature>
<feature type="binding site" evidence="7 8">
    <location>
        <position position="76"/>
    </location>
    <ligand>
        <name>S-adenosyl-L-methionine</name>
        <dbReference type="ChEBI" id="CHEBI:59789"/>
    </ligand>
</feature>
<evidence type="ECO:0000256" key="3">
    <source>
        <dbReference type="ARBA" id="ARBA00022603"/>
    </source>
</evidence>
<proteinExistence type="inferred from homology"/>
<gene>
    <name evidence="7" type="primary">rsmA</name>
    <name evidence="7" type="synonym">ksgA</name>
    <name evidence="10" type="ORF">DCCM_3470</name>
</gene>